<sequence length="794" mass="89240">MPNSEQEIKPKTQRARRSKTPRTRQRHSESEGDGSCVVCANPIEIYAVGHCNHYICFKCSTKIRLLCDEIVCPVCRKEMKKVIFTRKKQTFETLTVLKLVKDTDYDVGIYFADLAIVRGYRKMLEHKCPICVDRAAEESFEKLKIHLRKEHTLFYCEICLDNNNNFTNECKVYSRKDLARHRRSGDPDDTSHRGHPLCQYCDIRYLDDDKLFHHLRTHHYYCHICDAGDNYEFYGTYPDLRKHFKSDHFLCEKDACAEEEFTSVFSTELDFKAHCATAHKDSKSKLQQRMDRQIDLGFQYSRRDAPPRRGRGRGRSDEPTRPRRNRREGDSNFANAFERESDLEKAIALSKEEAEKAKKDKVESSNTLKPNSTEPATQVETERASLFNKSADFPVLFTDEAAADQPLQTKDIKPLPPDVPKESCPNIISNWNKQLNAPTSLLTHQDFPSLSSDPSSSNNGIPPWRQPTNVKKPSASTQQAKSLTNLKPKPTSSSQPAKNKAKHPLKTEEDFPALNPTNVMLVGRGTSKHMEAFQSFSSEQASSVKLVKNVEVPENKRSHNEAFINLQNDFPSLLSLAPKSSLAPPPGFEKIKPKPTKKQQKVATAPKLLSVNAATIQHSNNNGLDFPELPSTVGGDAKVRAPPGFAQIPAKNANGKKTQQSSNHSSKSNFVVKEKDFPGLPVKSKKVVGFSSESLQSVGTTLSFNPVQTPCNDSTETKPTPGESSSKPKNKKKQKGFTSSNPNLDFPGLPSHPVPSQTHQNWDISDKPQYEQQTEELPVGTSLNLANVFDFPSL</sequence>
<comment type="similarity">
    <text evidence="7">Belongs to the ZNF598/HEL2 family.</text>
</comment>
<evidence type="ECO:0000256" key="2">
    <source>
        <dbReference type="ARBA" id="ARBA00004906"/>
    </source>
</evidence>
<name>A0ABP0GQL6_CLALP</name>
<organism evidence="11 12">
    <name type="scientific">Clavelina lepadiformis</name>
    <name type="common">Light-bulb sea squirt</name>
    <name type="synonym">Ascidia lepadiformis</name>
    <dbReference type="NCBI Taxonomy" id="159417"/>
    <lineage>
        <taxon>Eukaryota</taxon>
        <taxon>Metazoa</taxon>
        <taxon>Chordata</taxon>
        <taxon>Tunicata</taxon>
        <taxon>Ascidiacea</taxon>
        <taxon>Aplousobranchia</taxon>
        <taxon>Clavelinidae</taxon>
        <taxon>Clavelina</taxon>
    </lineage>
</organism>
<dbReference type="SUPFAM" id="SSF57850">
    <property type="entry name" value="RING/U-box"/>
    <property type="match status" value="1"/>
</dbReference>
<dbReference type="InterPro" id="IPR013087">
    <property type="entry name" value="Znf_C2H2_type"/>
</dbReference>
<accession>A0ABP0GQL6</accession>
<evidence type="ECO:0000256" key="3">
    <source>
        <dbReference type="ARBA" id="ARBA00012483"/>
    </source>
</evidence>
<evidence type="ECO:0000259" key="10">
    <source>
        <dbReference type="PROSITE" id="PS50089"/>
    </source>
</evidence>
<evidence type="ECO:0000256" key="9">
    <source>
        <dbReference type="SAM" id="MobiDB-lite"/>
    </source>
</evidence>
<dbReference type="InterPro" id="IPR044288">
    <property type="entry name" value="ZNF598/HEL2"/>
</dbReference>
<feature type="compositionally biased region" description="Polar residues" evidence="9">
    <location>
        <begin position="466"/>
        <end position="497"/>
    </location>
</feature>
<dbReference type="PROSITE" id="PS50089">
    <property type="entry name" value="ZF_RING_2"/>
    <property type="match status" value="1"/>
</dbReference>
<keyword evidence="4" id="KW-0479">Metal-binding</keyword>
<feature type="compositionally biased region" description="Polar residues" evidence="9">
    <location>
        <begin position="754"/>
        <end position="763"/>
    </location>
</feature>
<keyword evidence="12" id="KW-1185">Reference proteome</keyword>
<feature type="region of interest" description="Disordered" evidence="9">
    <location>
        <begin position="400"/>
        <end position="426"/>
    </location>
</feature>
<dbReference type="Proteomes" id="UP001642483">
    <property type="component" value="Unassembled WGS sequence"/>
</dbReference>
<feature type="region of interest" description="Disordered" evidence="9">
    <location>
        <begin position="1"/>
        <end position="33"/>
    </location>
</feature>
<dbReference type="EC" id="2.3.2.27" evidence="3"/>
<comment type="caution">
    <text evidence="11">The sequence shown here is derived from an EMBL/GenBank/DDBJ whole genome shotgun (WGS) entry which is preliminary data.</text>
</comment>
<keyword evidence="6" id="KW-0862">Zinc</keyword>
<evidence type="ECO:0000256" key="1">
    <source>
        <dbReference type="ARBA" id="ARBA00000900"/>
    </source>
</evidence>
<gene>
    <name evidence="11" type="ORF">CVLEPA_LOCUS27306</name>
</gene>
<comment type="pathway">
    <text evidence="2">Protein modification; protein ubiquitination.</text>
</comment>
<feature type="region of interest" description="Disordered" evidence="9">
    <location>
        <begin position="443"/>
        <end position="511"/>
    </location>
</feature>
<feature type="domain" description="RING-type" evidence="10">
    <location>
        <begin position="36"/>
        <end position="76"/>
    </location>
</feature>
<dbReference type="InterPro" id="IPR013083">
    <property type="entry name" value="Znf_RING/FYVE/PHD"/>
</dbReference>
<feature type="region of interest" description="Disordered" evidence="9">
    <location>
        <begin position="295"/>
        <end position="337"/>
    </location>
</feature>
<feature type="compositionally biased region" description="Basic residues" evidence="9">
    <location>
        <begin position="11"/>
        <end position="25"/>
    </location>
</feature>
<feature type="region of interest" description="Disordered" evidence="9">
    <location>
        <begin position="621"/>
        <end position="672"/>
    </location>
</feature>
<feature type="compositionally biased region" description="Polar residues" evidence="9">
    <location>
        <begin position="701"/>
        <end position="718"/>
    </location>
</feature>
<feature type="compositionally biased region" description="Low complexity" evidence="9">
    <location>
        <begin position="448"/>
        <end position="457"/>
    </location>
</feature>
<keyword evidence="5 8" id="KW-0863">Zinc-finger</keyword>
<evidence type="ECO:0000256" key="7">
    <source>
        <dbReference type="ARBA" id="ARBA00035113"/>
    </source>
</evidence>
<dbReference type="InterPro" id="IPR056437">
    <property type="entry name" value="Znf-C2H2_ZNF598/HEL2"/>
</dbReference>
<dbReference type="PANTHER" id="PTHR22938">
    <property type="entry name" value="ZINC FINGER PROTEIN 598"/>
    <property type="match status" value="1"/>
</dbReference>
<dbReference type="EMBL" id="CAWYQH010000141">
    <property type="protein sequence ID" value="CAK8694031.1"/>
    <property type="molecule type" value="Genomic_DNA"/>
</dbReference>
<dbReference type="PANTHER" id="PTHR22938:SF0">
    <property type="entry name" value="E3 UBIQUITIN-PROTEIN LIGASE ZNF598"/>
    <property type="match status" value="1"/>
</dbReference>
<dbReference type="Pfam" id="PF25447">
    <property type="entry name" value="RING_ZNF598"/>
    <property type="match status" value="1"/>
</dbReference>
<dbReference type="SMART" id="SM00355">
    <property type="entry name" value="ZnF_C2H2"/>
    <property type="match status" value="4"/>
</dbReference>
<feature type="compositionally biased region" description="Polar residues" evidence="9">
    <location>
        <begin position="655"/>
        <end position="669"/>
    </location>
</feature>
<dbReference type="InterPro" id="IPR041888">
    <property type="entry name" value="RING-HC_ZNF598/HEL2"/>
</dbReference>
<feature type="compositionally biased region" description="Basic and acidic residues" evidence="9">
    <location>
        <begin position="1"/>
        <end position="10"/>
    </location>
</feature>
<reference evidence="11 12" key="1">
    <citation type="submission" date="2024-02" db="EMBL/GenBank/DDBJ databases">
        <authorList>
            <person name="Daric V."/>
            <person name="Darras S."/>
        </authorList>
    </citation>
    <scope>NUCLEOTIDE SEQUENCE [LARGE SCALE GENOMIC DNA]</scope>
</reference>
<evidence type="ECO:0000256" key="6">
    <source>
        <dbReference type="ARBA" id="ARBA00022833"/>
    </source>
</evidence>
<feature type="region of interest" description="Disordered" evidence="9">
    <location>
        <begin position="701"/>
        <end position="779"/>
    </location>
</feature>
<evidence type="ECO:0000313" key="12">
    <source>
        <dbReference type="Proteomes" id="UP001642483"/>
    </source>
</evidence>
<feature type="region of interest" description="Disordered" evidence="9">
    <location>
        <begin position="352"/>
        <end position="380"/>
    </location>
</feature>
<dbReference type="InterPro" id="IPR001841">
    <property type="entry name" value="Znf_RING"/>
</dbReference>
<evidence type="ECO:0000256" key="5">
    <source>
        <dbReference type="ARBA" id="ARBA00022771"/>
    </source>
</evidence>
<evidence type="ECO:0000313" key="11">
    <source>
        <dbReference type="EMBL" id="CAK8694031.1"/>
    </source>
</evidence>
<dbReference type="CDD" id="cd16615">
    <property type="entry name" value="RING-HC_ZNF598"/>
    <property type="match status" value="1"/>
</dbReference>
<protein>
    <recommendedName>
        <fullName evidence="3">RING-type E3 ubiquitin transferase</fullName>
        <ecNumber evidence="3">2.3.2.27</ecNumber>
    </recommendedName>
</protein>
<dbReference type="Gene3D" id="3.30.40.10">
    <property type="entry name" value="Zinc/RING finger domain, C3HC4 (zinc finger)"/>
    <property type="match status" value="1"/>
</dbReference>
<evidence type="ECO:0000256" key="8">
    <source>
        <dbReference type="PROSITE-ProRule" id="PRU00175"/>
    </source>
</evidence>
<dbReference type="Pfam" id="PF23230">
    <property type="entry name" value="zf-C2H2_13"/>
    <property type="match status" value="1"/>
</dbReference>
<feature type="compositionally biased region" description="Polar residues" evidence="9">
    <location>
        <begin position="366"/>
        <end position="379"/>
    </location>
</feature>
<evidence type="ECO:0000256" key="4">
    <source>
        <dbReference type="ARBA" id="ARBA00022723"/>
    </source>
</evidence>
<comment type="catalytic activity">
    <reaction evidence="1">
        <text>S-ubiquitinyl-[E2 ubiquitin-conjugating enzyme]-L-cysteine + [acceptor protein]-L-lysine = [E2 ubiquitin-conjugating enzyme]-L-cysteine + N(6)-ubiquitinyl-[acceptor protein]-L-lysine.</text>
        <dbReference type="EC" id="2.3.2.27"/>
    </reaction>
</comment>
<proteinExistence type="inferred from homology"/>
<feature type="compositionally biased region" description="Basic and acidic residues" evidence="9">
    <location>
        <begin position="352"/>
        <end position="363"/>
    </location>
</feature>